<evidence type="ECO:0000256" key="7">
    <source>
        <dbReference type="SAM" id="MobiDB-lite"/>
    </source>
</evidence>
<proteinExistence type="predicted"/>
<keyword evidence="10" id="KW-1185">Reference proteome</keyword>
<dbReference type="InterPro" id="IPR018020">
    <property type="entry name" value="OHCU_decarboxylase"/>
</dbReference>
<evidence type="ECO:0000256" key="3">
    <source>
        <dbReference type="ARBA" id="ARBA00012257"/>
    </source>
</evidence>
<dbReference type="EMBL" id="SGWQ01000007">
    <property type="protein sequence ID" value="RZS36352.1"/>
    <property type="molecule type" value="Genomic_DNA"/>
</dbReference>
<feature type="region of interest" description="Disordered" evidence="7">
    <location>
        <begin position="72"/>
        <end position="102"/>
    </location>
</feature>
<dbReference type="NCBIfam" id="TIGR03180">
    <property type="entry name" value="UraD_2"/>
    <property type="match status" value="1"/>
</dbReference>
<accession>A0A4Q7KMD1</accession>
<evidence type="ECO:0000256" key="4">
    <source>
        <dbReference type="ARBA" id="ARBA00022631"/>
    </source>
</evidence>
<comment type="catalytic activity">
    <reaction evidence="1">
        <text>5-hydroxy-2-oxo-4-ureido-2,5-dihydro-1H-imidazole-5-carboxylate + H(+) = (S)-allantoin + CO2</text>
        <dbReference type="Rhea" id="RHEA:26301"/>
        <dbReference type="ChEBI" id="CHEBI:15378"/>
        <dbReference type="ChEBI" id="CHEBI:15678"/>
        <dbReference type="ChEBI" id="CHEBI:16526"/>
        <dbReference type="ChEBI" id="CHEBI:58639"/>
        <dbReference type="EC" id="4.1.1.97"/>
    </reaction>
</comment>
<keyword evidence="4" id="KW-0659">Purine metabolism</keyword>
<evidence type="ECO:0000259" key="8">
    <source>
        <dbReference type="Pfam" id="PF09349"/>
    </source>
</evidence>
<dbReference type="GO" id="GO:0006144">
    <property type="term" value="P:purine nucleobase metabolic process"/>
    <property type="evidence" value="ECO:0007669"/>
    <property type="project" value="UniProtKB-KW"/>
</dbReference>
<organism evidence="9 10">
    <name type="scientific">Herbihabitans rhizosphaerae</name>
    <dbReference type="NCBI Taxonomy" id="1872711"/>
    <lineage>
        <taxon>Bacteria</taxon>
        <taxon>Bacillati</taxon>
        <taxon>Actinomycetota</taxon>
        <taxon>Actinomycetes</taxon>
        <taxon>Pseudonocardiales</taxon>
        <taxon>Pseudonocardiaceae</taxon>
        <taxon>Herbihabitans</taxon>
    </lineage>
</organism>
<dbReference type="InterPro" id="IPR017595">
    <property type="entry name" value="OHCU_decarboxylase-2"/>
</dbReference>
<dbReference type="EC" id="4.1.1.97" evidence="3"/>
<evidence type="ECO:0000256" key="2">
    <source>
        <dbReference type="ARBA" id="ARBA00004754"/>
    </source>
</evidence>
<protein>
    <recommendedName>
        <fullName evidence="3">2-oxo-4-hydroxy-4-carboxy-5-ureidoimidazoline decarboxylase</fullName>
        <ecNumber evidence="3">4.1.1.97</ecNumber>
    </recommendedName>
</protein>
<feature type="domain" description="Oxo-4-hydroxy-4-carboxy-5-ureidoimidazoline decarboxylase" evidence="8">
    <location>
        <begin position="11"/>
        <end position="163"/>
    </location>
</feature>
<dbReference type="SUPFAM" id="SSF158694">
    <property type="entry name" value="UraD-Like"/>
    <property type="match status" value="1"/>
</dbReference>
<gene>
    <name evidence="9" type="ORF">EV193_10733</name>
</gene>
<dbReference type="AlphaFoldDB" id="A0A4Q7KMD1"/>
<evidence type="ECO:0000313" key="10">
    <source>
        <dbReference type="Proteomes" id="UP000294257"/>
    </source>
</evidence>
<dbReference type="Gene3D" id="1.10.3330.10">
    <property type="entry name" value="Oxo-4-hydroxy-4-carboxy-5-ureidoimidazoline decarboxylase"/>
    <property type="match status" value="1"/>
</dbReference>
<keyword evidence="6" id="KW-0456">Lyase</keyword>
<dbReference type="PANTHER" id="PTHR43466:SF1">
    <property type="entry name" value="2-OXO-4-HYDROXY-4-CARBOXY-5-UREIDOIMIDAZOLINE DECARBOXYLASE-RELATED"/>
    <property type="match status" value="1"/>
</dbReference>
<dbReference type="Proteomes" id="UP000294257">
    <property type="component" value="Unassembled WGS sequence"/>
</dbReference>
<dbReference type="InterPro" id="IPR036778">
    <property type="entry name" value="OHCU_decarboxylase_sf"/>
</dbReference>
<comment type="caution">
    <text evidence="9">The sequence shown here is derived from an EMBL/GenBank/DDBJ whole genome shotgun (WGS) entry which is preliminary data.</text>
</comment>
<name>A0A4Q7KMD1_9PSEU</name>
<dbReference type="GO" id="GO:0051997">
    <property type="term" value="F:2-oxo-4-hydroxy-4-carboxy-5-ureidoimidazoline decarboxylase activity"/>
    <property type="evidence" value="ECO:0007669"/>
    <property type="project" value="UniProtKB-EC"/>
</dbReference>
<evidence type="ECO:0000256" key="5">
    <source>
        <dbReference type="ARBA" id="ARBA00022793"/>
    </source>
</evidence>
<dbReference type="RefSeq" id="WP_130345867.1">
    <property type="nucleotide sequence ID" value="NZ_SGWQ01000007.1"/>
</dbReference>
<comment type="pathway">
    <text evidence="2">Purine metabolism; urate degradation; (S)-allantoin from urate: step 3/3.</text>
</comment>
<sequence length="171" mass="18363">MTEGPGLTWLNGLAADDADAELRTCCASRAWAGKVAAGRPYADRSALADAADGALDDLGWADVTEALAAHPRIGERAGGADRESAWSRGEQSAASHAAESTVDALTEGNRQYEERFGHVFLICATGRGAEEILVELRSRLGNDPDTERRVVHDELRKITHLRLGKLLEATR</sequence>
<evidence type="ECO:0000256" key="6">
    <source>
        <dbReference type="ARBA" id="ARBA00023239"/>
    </source>
</evidence>
<dbReference type="GO" id="GO:0019628">
    <property type="term" value="P:urate catabolic process"/>
    <property type="evidence" value="ECO:0007669"/>
    <property type="project" value="TreeGrafter"/>
</dbReference>
<dbReference type="Pfam" id="PF09349">
    <property type="entry name" value="OHCU_decarbox"/>
    <property type="match status" value="1"/>
</dbReference>
<keyword evidence="5" id="KW-0210">Decarboxylase</keyword>
<feature type="compositionally biased region" description="Basic and acidic residues" evidence="7">
    <location>
        <begin position="72"/>
        <end position="85"/>
    </location>
</feature>
<reference evidence="9 10" key="1">
    <citation type="submission" date="2019-02" db="EMBL/GenBank/DDBJ databases">
        <title>Genomic Encyclopedia of Type Strains, Phase IV (KMG-IV): sequencing the most valuable type-strain genomes for metagenomic binning, comparative biology and taxonomic classification.</title>
        <authorList>
            <person name="Goeker M."/>
        </authorList>
    </citation>
    <scope>NUCLEOTIDE SEQUENCE [LARGE SCALE GENOMIC DNA]</scope>
    <source>
        <strain evidence="9 10">DSM 101727</strain>
    </source>
</reference>
<dbReference type="NCBIfam" id="NF010372">
    <property type="entry name" value="PRK13798.1"/>
    <property type="match status" value="1"/>
</dbReference>
<evidence type="ECO:0000313" key="9">
    <source>
        <dbReference type="EMBL" id="RZS36352.1"/>
    </source>
</evidence>
<dbReference type="PANTHER" id="PTHR43466">
    <property type="entry name" value="2-OXO-4-HYDROXY-4-CARBOXY-5-UREIDOIMIDAZOLINE DECARBOXYLASE-RELATED"/>
    <property type="match status" value="1"/>
</dbReference>
<dbReference type="OrthoDB" id="5243781at2"/>
<evidence type="ECO:0000256" key="1">
    <source>
        <dbReference type="ARBA" id="ARBA00001163"/>
    </source>
</evidence>